<evidence type="ECO:0000313" key="2">
    <source>
        <dbReference type="EMBL" id="ENX00528.1"/>
    </source>
</evidence>
<organism evidence="2 3">
    <name type="scientific">Acinetobacter modestus</name>
    <dbReference type="NCBI Taxonomy" id="1776740"/>
    <lineage>
        <taxon>Bacteria</taxon>
        <taxon>Pseudomonadati</taxon>
        <taxon>Pseudomonadota</taxon>
        <taxon>Gammaproteobacteria</taxon>
        <taxon>Moraxellales</taxon>
        <taxon>Moraxellaceae</taxon>
        <taxon>Acinetobacter</taxon>
    </lineage>
</organism>
<feature type="transmembrane region" description="Helical" evidence="1">
    <location>
        <begin position="34"/>
        <end position="65"/>
    </location>
</feature>
<comment type="caution">
    <text evidence="2">The sequence shown here is derived from an EMBL/GenBank/DDBJ whole genome shotgun (WGS) entry which is preliminary data.</text>
</comment>
<keyword evidence="1" id="KW-1133">Transmembrane helix</keyword>
<sequence>MLVISVGVLIYQIIIFAIIVGSRSSGRGAVLITTFIACLWTLTHVFIPPLMILQFIVIAIAFFVAMT</sequence>
<dbReference type="PATRIC" id="fig|1217705.3.peg.2136"/>
<feature type="transmembrane region" description="Helical" evidence="1">
    <location>
        <begin position="6"/>
        <end position="22"/>
    </location>
</feature>
<name>N9LW16_9GAMM</name>
<keyword evidence="1" id="KW-0812">Transmembrane</keyword>
<dbReference type="HOGENOM" id="CLU_2802639_0_0_6"/>
<gene>
    <name evidence="2" type="ORF">F900_02202</name>
</gene>
<dbReference type="EMBL" id="APRP01000022">
    <property type="protein sequence ID" value="ENX00528.1"/>
    <property type="molecule type" value="Genomic_DNA"/>
</dbReference>
<dbReference type="Proteomes" id="UP000013248">
    <property type="component" value="Unassembled WGS sequence"/>
</dbReference>
<accession>N9LW16</accession>
<dbReference type="STRING" id="1217705.F900_02202"/>
<evidence type="ECO:0000313" key="3">
    <source>
        <dbReference type="Proteomes" id="UP000013248"/>
    </source>
</evidence>
<protein>
    <submittedName>
        <fullName evidence="2">Uncharacterized protein</fullName>
    </submittedName>
</protein>
<reference evidence="2 3" key="1">
    <citation type="submission" date="2013-02" db="EMBL/GenBank/DDBJ databases">
        <title>The Genome Sequence of Acinetobacter sp. ANC 3862.</title>
        <authorList>
            <consortium name="The Broad Institute Genome Sequencing Platform"/>
            <consortium name="The Broad Institute Genome Sequencing Center for Infectious Disease"/>
            <person name="Cerqueira G."/>
            <person name="Feldgarden M."/>
            <person name="Courvalin P."/>
            <person name="Perichon B."/>
            <person name="Grillot-Courvalin C."/>
            <person name="Clermont D."/>
            <person name="Rocha E."/>
            <person name="Yoon E.-J."/>
            <person name="Nemec A."/>
            <person name="Walker B."/>
            <person name="Young S.K."/>
            <person name="Zeng Q."/>
            <person name="Gargeya S."/>
            <person name="Fitzgerald M."/>
            <person name="Haas B."/>
            <person name="Abouelleil A."/>
            <person name="Alvarado L."/>
            <person name="Arachchi H.M."/>
            <person name="Berlin A.M."/>
            <person name="Chapman S.B."/>
            <person name="Dewar J."/>
            <person name="Goldberg J."/>
            <person name="Griggs A."/>
            <person name="Gujja S."/>
            <person name="Hansen M."/>
            <person name="Howarth C."/>
            <person name="Imamovic A."/>
            <person name="Larimer J."/>
            <person name="McCowan C."/>
            <person name="Murphy C."/>
            <person name="Neiman D."/>
            <person name="Pearson M."/>
            <person name="Priest M."/>
            <person name="Roberts A."/>
            <person name="Saif S."/>
            <person name="Shea T."/>
            <person name="Sisk P."/>
            <person name="Sykes S."/>
            <person name="Wortman J."/>
            <person name="Nusbaum C."/>
            <person name="Birren B."/>
        </authorList>
    </citation>
    <scope>NUCLEOTIDE SEQUENCE [LARGE SCALE GENOMIC DNA]</scope>
    <source>
        <strain evidence="2 3">ANC 3862</strain>
    </source>
</reference>
<dbReference type="RefSeq" id="WP_005217502.1">
    <property type="nucleotide sequence ID" value="NZ_KB850089.1"/>
</dbReference>
<evidence type="ECO:0000256" key="1">
    <source>
        <dbReference type="SAM" id="Phobius"/>
    </source>
</evidence>
<dbReference type="AlphaFoldDB" id="N9LW16"/>
<keyword evidence="1" id="KW-0472">Membrane</keyword>
<proteinExistence type="predicted"/>